<dbReference type="InterPro" id="IPR023996">
    <property type="entry name" value="TonB-dep_OMP_SusC/RagA"/>
</dbReference>
<evidence type="ECO:0000256" key="7">
    <source>
        <dbReference type="ARBA" id="ARBA00023237"/>
    </source>
</evidence>
<dbReference type="AlphaFoldDB" id="A0A075P4A6"/>
<sequence>MKDYKLNPLARQLRAAFTPAPLALMLMATSLQAQETESDAVQAETPKEVEVIEISYGYSAVEKTDLTGAIATVDIEDVIDLPAGNIMQNLQGRVPGLQITTTGNPSSTATVRIRGQGLGPLGNNDPLYIIDGIPTKSGLHEINSNDIADVQVLRDAAAASIYGARSGNGVIVVTTKKGHKGLDFNFRFNQSIEEYDYDLHPLNTLERGAVVWQAAVNDGSNPNSASPLYTFDWNQDFENPELYSVILPTYTDPENVQRPADTQWFDEVTRTSKISDMNFSVAGGNEVSQFYTSLGYFDAEGIVDGSKFERLAFRFNSEHDVIEDKLKVGQTFLITDQKANLINDLAGQILGLSIEQQSIVPVYNDVGGWGGPVPGITDRDNPVRIIEQNRDNGHTYNKVMANFFVEYSPIEDLTLRGNVGLDYSQFYFRNFTRAFTAGSLSSGDRLTVEDNWNQSIITGATATYKWVVNDLHKFNFLAGVEQINYERELFRGIGSGFASDDRSFAYLSQATSDVRVEGEGETWSLDSQFARVDYNYDNRYLASFTIRRDGSSRFGDANEYGNFPAASFGWVVSNEDFFDVEFIDTLKLRGSWGETGNQEIPTNATVTTYVPRYATQSLFTNEQDEGTAYDITGSNSGTLPSGFVRAQTGNADLKWETSTQINLGVDFELFRNTVYGSFDWYEKETRDILTLTQPIATLGEGAQKWVNGGTIENAGVELVLGYEKWIETGLLEDELLVDINFNISSTENTVTALPEDVVNSFGGNGQDKTILGRSINSVYGYVADGIFQSQEEVEEHAVQSGAAPGRIRWQDLDGNGVIDENDQDFFADTDPDFIYGMNFTFKYKAWDFNMFWQGVKGGQIRNNWRLFTDFTSLNIGSNYGARTLDAWTPENANSDVPALTLIDNNGEGRQSSFFWEEGTYLKLRNISVGYTPTLDFIERMGLNDARIYLQAQNLLTITPDGTLSEDPETPNEVFPVPRRITFGLEFSF</sequence>
<dbReference type="NCBIfam" id="TIGR04057">
    <property type="entry name" value="SusC_RagA_signa"/>
    <property type="match status" value="1"/>
</dbReference>
<evidence type="ECO:0000313" key="13">
    <source>
        <dbReference type="EMBL" id="AIF99775.1"/>
    </source>
</evidence>
<organism evidence="13 14">
    <name type="scientific">Alteromonas australica</name>
    <dbReference type="NCBI Taxonomy" id="589873"/>
    <lineage>
        <taxon>Bacteria</taxon>
        <taxon>Pseudomonadati</taxon>
        <taxon>Pseudomonadota</taxon>
        <taxon>Gammaproteobacteria</taxon>
        <taxon>Alteromonadales</taxon>
        <taxon>Alteromonadaceae</taxon>
        <taxon>Alteromonas/Salinimonas group</taxon>
        <taxon>Alteromonas</taxon>
    </lineage>
</organism>
<keyword evidence="4 8" id="KW-0812">Transmembrane</keyword>
<evidence type="ECO:0000256" key="9">
    <source>
        <dbReference type="RuleBase" id="RU003357"/>
    </source>
</evidence>
<feature type="chain" id="PRO_5001708833" evidence="10">
    <location>
        <begin position="34"/>
        <end position="988"/>
    </location>
</feature>
<name>A0A075P4A6_9ALTE</name>
<dbReference type="KEGG" id="aal:EP13_14400"/>
<evidence type="ECO:0000256" key="3">
    <source>
        <dbReference type="ARBA" id="ARBA00022452"/>
    </source>
</evidence>
<keyword evidence="5 9" id="KW-0798">TonB box</keyword>
<dbReference type="Pfam" id="PF00593">
    <property type="entry name" value="TonB_dep_Rec_b-barrel"/>
    <property type="match status" value="1"/>
</dbReference>
<evidence type="ECO:0000256" key="6">
    <source>
        <dbReference type="ARBA" id="ARBA00023136"/>
    </source>
</evidence>
<dbReference type="Proteomes" id="UP000056090">
    <property type="component" value="Chromosome"/>
</dbReference>
<dbReference type="InterPro" id="IPR023997">
    <property type="entry name" value="TonB-dep_OMP_SusC/RagA_CS"/>
</dbReference>
<dbReference type="Gene3D" id="2.170.130.10">
    <property type="entry name" value="TonB-dependent receptor, plug domain"/>
    <property type="match status" value="1"/>
</dbReference>
<dbReference type="SUPFAM" id="SSF56935">
    <property type="entry name" value="Porins"/>
    <property type="match status" value="1"/>
</dbReference>
<dbReference type="InterPro" id="IPR037066">
    <property type="entry name" value="Plug_dom_sf"/>
</dbReference>
<dbReference type="RefSeq" id="WP_044057835.1">
    <property type="nucleotide sequence ID" value="NZ_CBCSKJ010000002.1"/>
</dbReference>
<dbReference type="Pfam" id="PF07715">
    <property type="entry name" value="Plug"/>
    <property type="match status" value="1"/>
</dbReference>
<dbReference type="Gene3D" id="2.40.170.20">
    <property type="entry name" value="TonB-dependent receptor, beta-barrel domain"/>
    <property type="match status" value="1"/>
</dbReference>
<dbReference type="InterPro" id="IPR036942">
    <property type="entry name" value="Beta-barrel_TonB_sf"/>
</dbReference>
<proteinExistence type="inferred from homology"/>
<evidence type="ECO:0000256" key="4">
    <source>
        <dbReference type="ARBA" id="ARBA00022692"/>
    </source>
</evidence>
<dbReference type="GeneID" id="78256084"/>
<reference evidence="13 14" key="1">
    <citation type="submission" date="2014-06" db="EMBL/GenBank/DDBJ databases">
        <title>Genomes of Alteromonas australica, a world apart.</title>
        <authorList>
            <person name="Gonzaga A."/>
            <person name="Lopez-Perez M."/>
            <person name="Rodriguez-Valera F."/>
        </authorList>
    </citation>
    <scope>NUCLEOTIDE SEQUENCE [LARGE SCALE GENOMIC DNA]</scope>
    <source>
        <strain evidence="13 14">H 17</strain>
    </source>
</reference>
<feature type="domain" description="TonB-dependent receptor-like beta-barrel" evidence="11">
    <location>
        <begin position="378"/>
        <end position="954"/>
    </location>
</feature>
<gene>
    <name evidence="13" type="ORF">EP13_14400</name>
</gene>
<keyword evidence="14" id="KW-1185">Reference proteome</keyword>
<evidence type="ECO:0000259" key="12">
    <source>
        <dbReference type="Pfam" id="PF07715"/>
    </source>
</evidence>
<feature type="domain" description="TonB-dependent receptor plug" evidence="12">
    <location>
        <begin position="63"/>
        <end position="170"/>
    </location>
</feature>
<dbReference type="GO" id="GO:0009279">
    <property type="term" value="C:cell outer membrane"/>
    <property type="evidence" value="ECO:0007669"/>
    <property type="project" value="UniProtKB-SubCell"/>
</dbReference>
<comment type="similarity">
    <text evidence="8 9">Belongs to the TonB-dependent receptor family.</text>
</comment>
<dbReference type="InterPro" id="IPR039426">
    <property type="entry name" value="TonB-dep_rcpt-like"/>
</dbReference>
<evidence type="ECO:0000313" key="14">
    <source>
        <dbReference type="Proteomes" id="UP000056090"/>
    </source>
</evidence>
<accession>A0A075P4A6</accession>
<evidence type="ECO:0000256" key="1">
    <source>
        <dbReference type="ARBA" id="ARBA00004571"/>
    </source>
</evidence>
<keyword evidence="2 8" id="KW-0813">Transport</keyword>
<dbReference type="InterPro" id="IPR000531">
    <property type="entry name" value="Beta-barrel_TonB"/>
</dbReference>
<evidence type="ECO:0000256" key="10">
    <source>
        <dbReference type="SAM" id="SignalP"/>
    </source>
</evidence>
<feature type="signal peptide" evidence="10">
    <location>
        <begin position="1"/>
        <end position="33"/>
    </location>
</feature>
<keyword evidence="7 8" id="KW-0998">Cell outer membrane</keyword>
<keyword evidence="3 8" id="KW-1134">Transmembrane beta strand</keyword>
<dbReference type="PROSITE" id="PS52016">
    <property type="entry name" value="TONB_DEPENDENT_REC_3"/>
    <property type="match status" value="1"/>
</dbReference>
<dbReference type="NCBIfam" id="TIGR04056">
    <property type="entry name" value="OMP_RagA_SusC"/>
    <property type="match status" value="1"/>
</dbReference>
<evidence type="ECO:0000259" key="11">
    <source>
        <dbReference type="Pfam" id="PF00593"/>
    </source>
</evidence>
<evidence type="ECO:0000256" key="2">
    <source>
        <dbReference type="ARBA" id="ARBA00022448"/>
    </source>
</evidence>
<dbReference type="InterPro" id="IPR012910">
    <property type="entry name" value="Plug_dom"/>
</dbReference>
<keyword evidence="10" id="KW-0732">Signal</keyword>
<evidence type="ECO:0000256" key="8">
    <source>
        <dbReference type="PROSITE-ProRule" id="PRU01360"/>
    </source>
</evidence>
<keyword evidence="6 8" id="KW-0472">Membrane</keyword>
<evidence type="ECO:0000256" key="5">
    <source>
        <dbReference type="ARBA" id="ARBA00023077"/>
    </source>
</evidence>
<comment type="subcellular location">
    <subcellularLocation>
        <location evidence="1 8">Cell outer membrane</location>
        <topology evidence="1 8">Multi-pass membrane protein</topology>
    </subcellularLocation>
</comment>
<dbReference type="eggNOG" id="COG1629">
    <property type="taxonomic scope" value="Bacteria"/>
</dbReference>
<protein>
    <submittedName>
        <fullName evidence="13">Membrane protein</fullName>
    </submittedName>
</protein>
<dbReference type="EMBL" id="CP008849">
    <property type="protein sequence ID" value="AIF99775.1"/>
    <property type="molecule type" value="Genomic_DNA"/>
</dbReference>